<evidence type="ECO:0000313" key="1">
    <source>
        <dbReference type="EMBL" id="MBO8451616.1"/>
    </source>
</evidence>
<comment type="caution">
    <text evidence="1">The sequence shown here is derived from an EMBL/GenBank/DDBJ whole genome shotgun (WGS) entry which is preliminary data.</text>
</comment>
<dbReference type="InterPro" id="IPR023214">
    <property type="entry name" value="HAD_sf"/>
</dbReference>
<dbReference type="SUPFAM" id="SSF56784">
    <property type="entry name" value="HAD-like"/>
    <property type="match status" value="1"/>
</dbReference>
<gene>
    <name evidence="1" type="ORF">IAC06_01860</name>
</gene>
<dbReference type="InterPro" id="IPR036412">
    <property type="entry name" value="HAD-like_sf"/>
</dbReference>
<dbReference type="Gene3D" id="3.30.1240.10">
    <property type="match status" value="1"/>
</dbReference>
<dbReference type="AlphaFoldDB" id="A0A9D9ERW0"/>
<dbReference type="GO" id="GO:0000287">
    <property type="term" value="F:magnesium ion binding"/>
    <property type="evidence" value="ECO:0007669"/>
    <property type="project" value="TreeGrafter"/>
</dbReference>
<dbReference type="GO" id="GO:0016791">
    <property type="term" value="F:phosphatase activity"/>
    <property type="evidence" value="ECO:0007669"/>
    <property type="project" value="UniProtKB-ARBA"/>
</dbReference>
<reference evidence="1" key="2">
    <citation type="journal article" date="2021" name="PeerJ">
        <title>Extensive microbial diversity within the chicken gut microbiome revealed by metagenomics and culture.</title>
        <authorList>
            <person name="Gilroy R."/>
            <person name="Ravi A."/>
            <person name="Getino M."/>
            <person name="Pursley I."/>
            <person name="Horton D.L."/>
            <person name="Alikhan N.F."/>
            <person name="Baker D."/>
            <person name="Gharbi K."/>
            <person name="Hall N."/>
            <person name="Watson M."/>
            <person name="Adriaenssens E.M."/>
            <person name="Foster-Nyarko E."/>
            <person name="Jarju S."/>
            <person name="Secka A."/>
            <person name="Antonio M."/>
            <person name="Oren A."/>
            <person name="Chaudhuri R.R."/>
            <person name="La Ragione R."/>
            <person name="Hildebrand F."/>
            <person name="Pallen M.J."/>
        </authorList>
    </citation>
    <scope>NUCLEOTIDE SEQUENCE</scope>
    <source>
        <strain evidence="1">B1-20833</strain>
    </source>
</reference>
<dbReference type="EMBL" id="JADIMI010000015">
    <property type="protein sequence ID" value="MBO8451616.1"/>
    <property type="molecule type" value="Genomic_DNA"/>
</dbReference>
<reference evidence="1" key="1">
    <citation type="submission" date="2020-10" db="EMBL/GenBank/DDBJ databases">
        <authorList>
            <person name="Gilroy R."/>
        </authorList>
    </citation>
    <scope>NUCLEOTIDE SEQUENCE</scope>
    <source>
        <strain evidence="1">B1-20833</strain>
    </source>
</reference>
<dbReference type="Gene3D" id="3.40.50.1000">
    <property type="entry name" value="HAD superfamily/HAD-like"/>
    <property type="match status" value="1"/>
</dbReference>
<keyword evidence="1" id="KW-0378">Hydrolase</keyword>
<organism evidence="1 2">
    <name type="scientific">Candidatus Cryptobacteroides intestinavium</name>
    <dbReference type="NCBI Taxonomy" id="2840766"/>
    <lineage>
        <taxon>Bacteria</taxon>
        <taxon>Pseudomonadati</taxon>
        <taxon>Bacteroidota</taxon>
        <taxon>Bacteroidia</taxon>
        <taxon>Bacteroidales</taxon>
        <taxon>Candidatus Cryptobacteroides</taxon>
    </lineage>
</organism>
<evidence type="ECO:0000313" key="2">
    <source>
        <dbReference type="Proteomes" id="UP000823661"/>
    </source>
</evidence>
<accession>A0A9D9ERW0</accession>
<dbReference type="PANTHER" id="PTHR10000:SF25">
    <property type="entry name" value="PHOSPHATASE YKRA-RELATED"/>
    <property type="match status" value="1"/>
</dbReference>
<dbReference type="PROSITE" id="PS01229">
    <property type="entry name" value="COF_2"/>
    <property type="match status" value="1"/>
</dbReference>
<sequence>AHPLPEIVDLVGEFRAAPCCQLCFYCDEELEKKVLSRIPGLSSARWYPTYADINVTGVDKGRGIAEFAEYFGFTVYETMAFGDGGNDIPMLKSAGIGIAMGSASEEVRSAADYVTDTVDDDGVANALRHFGLIS</sequence>
<protein>
    <submittedName>
        <fullName evidence="1">HAD hydrolase family protein</fullName>
    </submittedName>
</protein>
<dbReference type="PANTHER" id="PTHR10000">
    <property type="entry name" value="PHOSPHOSERINE PHOSPHATASE"/>
    <property type="match status" value="1"/>
</dbReference>
<dbReference type="GO" id="GO:0005829">
    <property type="term" value="C:cytosol"/>
    <property type="evidence" value="ECO:0007669"/>
    <property type="project" value="TreeGrafter"/>
</dbReference>
<dbReference type="PRINTS" id="PR00119">
    <property type="entry name" value="CATATPASE"/>
</dbReference>
<dbReference type="Pfam" id="PF08282">
    <property type="entry name" value="Hydrolase_3"/>
    <property type="match status" value="1"/>
</dbReference>
<feature type="non-terminal residue" evidence="1">
    <location>
        <position position="1"/>
    </location>
</feature>
<dbReference type="Proteomes" id="UP000823661">
    <property type="component" value="Unassembled WGS sequence"/>
</dbReference>
<name>A0A9D9ERW0_9BACT</name>
<proteinExistence type="predicted"/>